<dbReference type="SUPFAM" id="SSF46785">
    <property type="entry name" value="Winged helix' DNA-binding domain"/>
    <property type="match status" value="1"/>
</dbReference>
<keyword evidence="5" id="KW-0808">Transferase</keyword>
<evidence type="ECO:0000256" key="2">
    <source>
        <dbReference type="ARBA" id="ARBA00047518"/>
    </source>
</evidence>
<dbReference type="Gene3D" id="3.30.460.10">
    <property type="entry name" value="Beta Polymerase, domain 2"/>
    <property type="match status" value="1"/>
</dbReference>
<evidence type="ECO:0000259" key="4">
    <source>
        <dbReference type="Pfam" id="PF18765"/>
    </source>
</evidence>
<dbReference type="OrthoDB" id="9287at2157"/>
<evidence type="ECO:0000313" key="6">
    <source>
        <dbReference type="Proteomes" id="UP000077275"/>
    </source>
</evidence>
<organism evidence="5 6">
    <name type="scientific">Methanobrevibacter cuticularis</name>
    <dbReference type="NCBI Taxonomy" id="47311"/>
    <lineage>
        <taxon>Archaea</taxon>
        <taxon>Methanobacteriati</taxon>
        <taxon>Methanobacteriota</taxon>
        <taxon>Methanomada group</taxon>
        <taxon>Methanobacteria</taxon>
        <taxon>Methanobacteriales</taxon>
        <taxon>Methanobacteriaceae</taxon>
        <taxon>Methanobrevibacter</taxon>
    </lineage>
</organism>
<dbReference type="RefSeq" id="WP_067260292.1">
    <property type="nucleotide sequence ID" value="NZ_LWMW01000133.1"/>
</dbReference>
<dbReference type="PATRIC" id="fig|47311.3.peg.1904"/>
<dbReference type="EC" id="2.7.7.108" evidence="1"/>
<dbReference type="Proteomes" id="UP000077275">
    <property type="component" value="Unassembled WGS sequence"/>
</dbReference>
<comment type="caution">
    <text evidence="5">The sequence shown here is derived from an EMBL/GenBank/DDBJ whole genome shotgun (WGS) entry which is preliminary data.</text>
</comment>
<dbReference type="Gene3D" id="1.10.10.10">
    <property type="entry name" value="Winged helix-like DNA-binding domain superfamily/Winged helix DNA-binding domain"/>
    <property type="match status" value="1"/>
</dbReference>
<dbReference type="Pfam" id="PF18765">
    <property type="entry name" value="Polbeta"/>
    <property type="match status" value="1"/>
</dbReference>
<reference evidence="5 6" key="1">
    <citation type="submission" date="2016-04" db="EMBL/GenBank/DDBJ databases">
        <title>Genome sequence of Methanobrevibacter cuticularis DSM 11139.</title>
        <authorList>
            <person name="Poehlein A."/>
            <person name="Seedorf H."/>
            <person name="Daniel R."/>
        </authorList>
    </citation>
    <scope>NUCLEOTIDE SEQUENCE [LARGE SCALE GENOMIC DNA]</scope>
    <source>
        <strain evidence="5 6">DSM 11139</strain>
    </source>
</reference>
<protein>
    <recommendedName>
        <fullName evidence="1">protein adenylyltransferase</fullName>
        <ecNumber evidence="1">2.7.7.108</ecNumber>
    </recommendedName>
</protein>
<comment type="catalytic activity">
    <reaction evidence="3">
        <text>L-tyrosyl-[protein] + ATP = O-(5'-adenylyl)-L-tyrosyl-[protein] + diphosphate</text>
        <dbReference type="Rhea" id="RHEA:54288"/>
        <dbReference type="Rhea" id="RHEA-COMP:10136"/>
        <dbReference type="Rhea" id="RHEA-COMP:13846"/>
        <dbReference type="ChEBI" id="CHEBI:30616"/>
        <dbReference type="ChEBI" id="CHEBI:33019"/>
        <dbReference type="ChEBI" id="CHEBI:46858"/>
        <dbReference type="ChEBI" id="CHEBI:83624"/>
        <dbReference type="EC" id="2.7.7.108"/>
    </reaction>
</comment>
<dbReference type="Pfam" id="PF25212">
    <property type="entry name" value="HVO_A0114"/>
    <property type="match status" value="1"/>
</dbReference>
<evidence type="ECO:0000313" key="5">
    <source>
        <dbReference type="EMBL" id="KZX15065.1"/>
    </source>
</evidence>
<dbReference type="EMBL" id="LWMW01000133">
    <property type="protein sequence ID" value="KZX15065.1"/>
    <property type="molecule type" value="Genomic_DNA"/>
</dbReference>
<dbReference type="InterPro" id="IPR036390">
    <property type="entry name" value="WH_DNA-bd_sf"/>
</dbReference>
<name>A0A166D0B4_9EURY</name>
<dbReference type="InterPro" id="IPR043519">
    <property type="entry name" value="NT_sf"/>
</dbReference>
<dbReference type="InterPro" id="IPR036388">
    <property type="entry name" value="WH-like_DNA-bd_sf"/>
</dbReference>
<comment type="catalytic activity">
    <reaction evidence="2">
        <text>O-(5'-adenylyl)-L-tyrosyl-[protein] + ATP = O-[5'-(adenylyl-(5'-&gt;3')-adenylyl)]-L-tyrosyl-[protein] + diphosphate</text>
        <dbReference type="Rhea" id="RHEA:66528"/>
        <dbReference type="Rhea" id="RHEA-COMP:13846"/>
        <dbReference type="Rhea" id="RHEA-COMP:17046"/>
        <dbReference type="ChEBI" id="CHEBI:30616"/>
        <dbReference type="ChEBI" id="CHEBI:33019"/>
        <dbReference type="ChEBI" id="CHEBI:83624"/>
        <dbReference type="ChEBI" id="CHEBI:167160"/>
    </reaction>
</comment>
<proteinExistence type="predicted"/>
<evidence type="ECO:0000256" key="3">
    <source>
        <dbReference type="ARBA" id="ARBA00048696"/>
    </source>
</evidence>
<sequence length="192" mass="22826">MSSNSNEILKYVLSNENQDLSIRNIAHQLNKDYKNIYNLIKKLSKENIIKIEKIGNSNIIKPLKNPNPYFFQAEYSRREDILKNSKIKNIFNLLSKFYFPRIVLLFGSYGKNIYNKHSDIDLMIISEEKYHENIDRKIKILPYDIHPVFLDFEEFKQSATKKEFNVVNEAIKQNIILNGIEDYYQLIKNIDK</sequence>
<dbReference type="GO" id="GO:0070733">
    <property type="term" value="F:AMPylase activity"/>
    <property type="evidence" value="ECO:0007669"/>
    <property type="project" value="UniProtKB-EC"/>
</dbReference>
<dbReference type="SUPFAM" id="SSF81301">
    <property type="entry name" value="Nucleotidyltransferase"/>
    <property type="match status" value="1"/>
</dbReference>
<accession>A0A166D0B4</accession>
<keyword evidence="6" id="KW-1185">Reference proteome</keyword>
<dbReference type="CDD" id="cd05403">
    <property type="entry name" value="NT_KNTase_like"/>
    <property type="match status" value="1"/>
</dbReference>
<feature type="domain" description="Polymerase beta nucleotidyltransferase" evidence="4">
    <location>
        <begin position="89"/>
        <end position="168"/>
    </location>
</feature>
<dbReference type="InterPro" id="IPR041633">
    <property type="entry name" value="Polbeta"/>
</dbReference>
<dbReference type="AlphaFoldDB" id="A0A166D0B4"/>
<gene>
    <name evidence="5" type="ORF">MBCUT_17530</name>
</gene>
<evidence type="ECO:0000256" key="1">
    <source>
        <dbReference type="ARBA" id="ARBA00034531"/>
    </source>
</evidence>